<dbReference type="HAMAP" id="MF_00105">
    <property type="entry name" value="GreA_GreB"/>
    <property type="match status" value="1"/>
</dbReference>
<evidence type="ECO:0000313" key="13">
    <source>
        <dbReference type="Proteomes" id="UP000231276"/>
    </source>
</evidence>
<dbReference type="InterPro" id="IPR001437">
    <property type="entry name" value="Tscrpt_elong_fac_GreA/B_C"/>
</dbReference>
<dbReference type="GO" id="GO:0032784">
    <property type="term" value="P:regulation of DNA-templated transcription elongation"/>
    <property type="evidence" value="ECO:0007669"/>
    <property type="project" value="UniProtKB-UniRule"/>
</dbReference>
<evidence type="ECO:0000256" key="6">
    <source>
        <dbReference type="ARBA" id="ARBA00024916"/>
    </source>
</evidence>
<evidence type="ECO:0000256" key="5">
    <source>
        <dbReference type="ARBA" id="ARBA00023163"/>
    </source>
</evidence>
<sequence length="158" mass="18251">MEDDERKEYLTKEKYNELTNELNFLRTTKRTENARQLEYAKTLGDLAENAEYHEARELQALTEDRIRKIEYILKNAEIVSHKKGEAIEIGSSVVVQKEREKDKREFLIVGSEEADSGRGWISHNSPMGSALMGKKKGEEFVFRVPNGAKIKYKILKVS</sequence>
<evidence type="ECO:0000256" key="3">
    <source>
        <dbReference type="ARBA" id="ARBA00023015"/>
    </source>
</evidence>
<organism evidence="12 13">
    <name type="scientific">Candidatus Campbellbacteria bacterium CG22_combo_CG10-13_8_21_14_all_43_18</name>
    <dbReference type="NCBI Taxonomy" id="1974530"/>
    <lineage>
        <taxon>Bacteria</taxon>
        <taxon>Candidatus Campbelliibacteriota</taxon>
    </lineage>
</organism>
<evidence type="ECO:0000259" key="11">
    <source>
        <dbReference type="Pfam" id="PF03449"/>
    </source>
</evidence>
<dbReference type="AlphaFoldDB" id="A0A2H0DW27"/>
<dbReference type="GO" id="GO:0003746">
    <property type="term" value="F:translation elongation factor activity"/>
    <property type="evidence" value="ECO:0007669"/>
    <property type="project" value="UniProtKB-KW"/>
</dbReference>
<evidence type="ECO:0000256" key="4">
    <source>
        <dbReference type="ARBA" id="ARBA00023125"/>
    </source>
</evidence>
<comment type="function">
    <text evidence="6 8 9">Necessary for efficient RNA polymerase transcription elongation past template-encoded arresting sites. The arresting sites in DNA have the property of trapping a certain fraction of elongating RNA polymerases that pass through, resulting in locked ternary complexes. Cleavage of the nascent transcript by cleavage factors such as GreA or GreB allows the resumption of elongation from the new 3'terminus. GreA releases sequences of 2 to 3 nucleotides.</text>
</comment>
<feature type="domain" description="Transcription elongation factor GreA/GreB C-terminal" evidence="10">
    <location>
        <begin position="85"/>
        <end position="158"/>
    </location>
</feature>
<dbReference type="NCBIfam" id="NF001263">
    <property type="entry name" value="PRK00226.1-4"/>
    <property type="match status" value="1"/>
</dbReference>
<dbReference type="Gene3D" id="3.10.50.30">
    <property type="entry name" value="Transcription elongation factor, GreA/GreB, C-terminal domain"/>
    <property type="match status" value="1"/>
</dbReference>
<evidence type="ECO:0000256" key="9">
    <source>
        <dbReference type="RuleBase" id="RU000556"/>
    </source>
</evidence>
<name>A0A2H0DW27_9BACT</name>
<dbReference type="PROSITE" id="PS00829">
    <property type="entry name" value="GREAB_1"/>
    <property type="match status" value="1"/>
</dbReference>
<evidence type="ECO:0000256" key="7">
    <source>
        <dbReference type="ARBA" id="ARBA00030776"/>
    </source>
</evidence>
<keyword evidence="4 8" id="KW-0238">DNA-binding</keyword>
<keyword evidence="12" id="KW-0251">Elongation factor</keyword>
<evidence type="ECO:0000256" key="2">
    <source>
        <dbReference type="ARBA" id="ARBA00013729"/>
    </source>
</evidence>
<evidence type="ECO:0000259" key="10">
    <source>
        <dbReference type="Pfam" id="PF01272"/>
    </source>
</evidence>
<dbReference type="PANTHER" id="PTHR30437:SF4">
    <property type="entry name" value="TRANSCRIPTION ELONGATION FACTOR GREA"/>
    <property type="match status" value="1"/>
</dbReference>
<dbReference type="PIRSF" id="PIRSF006092">
    <property type="entry name" value="GreA_GreB"/>
    <property type="match status" value="1"/>
</dbReference>
<dbReference type="GO" id="GO:0006354">
    <property type="term" value="P:DNA-templated transcription elongation"/>
    <property type="evidence" value="ECO:0007669"/>
    <property type="project" value="TreeGrafter"/>
</dbReference>
<dbReference type="InterPro" id="IPR006359">
    <property type="entry name" value="Tscrpt_elong_fac_GreA"/>
</dbReference>
<keyword evidence="5 8" id="KW-0804">Transcription</keyword>
<dbReference type="Pfam" id="PF01272">
    <property type="entry name" value="GreA_GreB"/>
    <property type="match status" value="1"/>
</dbReference>
<dbReference type="InterPro" id="IPR018151">
    <property type="entry name" value="TF_GreA/GreB_CS"/>
</dbReference>
<dbReference type="EMBL" id="PCTS01000033">
    <property type="protein sequence ID" value="PIP86383.1"/>
    <property type="molecule type" value="Genomic_DNA"/>
</dbReference>
<protein>
    <recommendedName>
        <fullName evidence="2 8">Transcription elongation factor GreA</fullName>
    </recommendedName>
    <alternativeName>
        <fullName evidence="7 8">Transcript cleavage factor GreA</fullName>
    </alternativeName>
</protein>
<dbReference type="InterPro" id="IPR028624">
    <property type="entry name" value="Tscrpt_elong_fac_GreA/B"/>
</dbReference>
<dbReference type="SUPFAM" id="SSF54534">
    <property type="entry name" value="FKBP-like"/>
    <property type="match status" value="1"/>
</dbReference>
<keyword evidence="12" id="KW-0648">Protein biosynthesis</keyword>
<comment type="caution">
    <text evidence="12">The sequence shown here is derived from an EMBL/GenBank/DDBJ whole genome shotgun (WGS) entry which is preliminary data.</text>
</comment>
<proteinExistence type="inferred from homology"/>
<keyword evidence="3 8" id="KW-0805">Transcription regulation</keyword>
<dbReference type="GO" id="GO:0003677">
    <property type="term" value="F:DNA binding"/>
    <property type="evidence" value="ECO:0007669"/>
    <property type="project" value="UniProtKB-UniRule"/>
</dbReference>
<dbReference type="InterPro" id="IPR022691">
    <property type="entry name" value="Tscrpt_elong_fac_GreA/B_N"/>
</dbReference>
<dbReference type="Proteomes" id="UP000231276">
    <property type="component" value="Unassembled WGS sequence"/>
</dbReference>
<dbReference type="InterPro" id="IPR036805">
    <property type="entry name" value="Tscrpt_elong_fac_GreA/B_N_sf"/>
</dbReference>
<dbReference type="InterPro" id="IPR036953">
    <property type="entry name" value="GreA/GreB_C_sf"/>
</dbReference>
<comment type="similarity">
    <text evidence="1 8 9">Belongs to the GreA/GreB family.</text>
</comment>
<dbReference type="SUPFAM" id="SSF46557">
    <property type="entry name" value="GreA transcript cleavage protein, N-terminal domain"/>
    <property type="match status" value="1"/>
</dbReference>
<feature type="domain" description="Transcription elongation factor GreA/GreB N-terminal" evidence="11">
    <location>
        <begin position="9"/>
        <end position="78"/>
    </location>
</feature>
<dbReference type="Pfam" id="PF03449">
    <property type="entry name" value="GreA_GreB_N"/>
    <property type="match status" value="1"/>
</dbReference>
<dbReference type="InterPro" id="IPR023459">
    <property type="entry name" value="Tscrpt_elong_fac_GreA/B_fam"/>
</dbReference>
<evidence type="ECO:0000313" key="12">
    <source>
        <dbReference type="EMBL" id="PIP86383.1"/>
    </source>
</evidence>
<dbReference type="NCBIfam" id="TIGR01462">
    <property type="entry name" value="greA"/>
    <property type="match status" value="1"/>
</dbReference>
<dbReference type="Gene3D" id="1.10.287.180">
    <property type="entry name" value="Transcription elongation factor, GreA/GreB, N-terminal domain"/>
    <property type="match status" value="1"/>
</dbReference>
<gene>
    <name evidence="8" type="primary">greA</name>
    <name evidence="12" type="ORF">COW82_02385</name>
</gene>
<reference evidence="12 13" key="1">
    <citation type="submission" date="2017-09" db="EMBL/GenBank/DDBJ databases">
        <title>Depth-based differentiation of microbial function through sediment-hosted aquifers and enrichment of novel symbionts in the deep terrestrial subsurface.</title>
        <authorList>
            <person name="Probst A.J."/>
            <person name="Ladd B."/>
            <person name="Jarett J.K."/>
            <person name="Geller-Mcgrath D.E."/>
            <person name="Sieber C.M."/>
            <person name="Emerson J.B."/>
            <person name="Anantharaman K."/>
            <person name="Thomas B.C."/>
            <person name="Malmstrom R."/>
            <person name="Stieglmeier M."/>
            <person name="Klingl A."/>
            <person name="Woyke T."/>
            <person name="Ryan C.M."/>
            <person name="Banfield J.F."/>
        </authorList>
    </citation>
    <scope>NUCLEOTIDE SEQUENCE [LARGE SCALE GENOMIC DNA]</scope>
    <source>
        <strain evidence="12">CG22_combo_CG10-13_8_21_14_all_43_18</strain>
    </source>
</reference>
<evidence type="ECO:0000256" key="1">
    <source>
        <dbReference type="ARBA" id="ARBA00008213"/>
    </source>
</evidence>
<dbReference type="GO" id="GO:0070063">
    <property type="term" value="F:RNA polymerase binding"/>
    <property type="evidence" value="ECO:0007669"/>
    <property type="project" value="InterPro"/>
</dbReference>
<dbReference type="FunFam" id="1.10.287.180:FF:000001">
    <property type="entry name" value="Transcription elongation factor GreA"/>
    <property type="match status" value="1"/>
</dbReference>
<dbReference type="PANTHER" id="PTHR30437">
    <property type="entry name" value="TRANSCRIPTION ELONGATION FACTOR GREA"/>
    <property type="match status" value="1"/>
</dbReference>
<accession>A0A2H0DW27</accession>
<evidence type="ECO:0000256" key="8">
    <source>
        <dbReference type="HAMAP-Rule" id="MF_00105"/>
    </source>
</evidence>